<dbReference type="HAMAP" id="MF_01326_B">
    <property type="entry name" value="Ribosomal_uL24_B"/>
    <property type="match status" value="1"/>
</dbReference>
<dbReference type="GO" id="GO:0006412">
    <property type="term" value="P:translation"/>
    <property type="evidence" value="ECO:0007669"/>
    <property type="project" value="InterPro"/>
</dbReference>
<dbReference type="GO" id="GO:0003735">
    <property type="term" value="F:structural constituent of ribosome"/>
    <property type="evidence" value="ECO:0007669"/>
    <property type="project" value="InterPro"/>
</dbReference>
<dbReference type="Gene3D" id="2.30.30.30">
    <property type="match status" value="1"/>
</dbReference>
<feature type="domain" description="KOW" evidence="4">
    <location>
        <begin position="1"/>
        <end position="28"/>
    </location>
</feature>
<dbReference type="CDD" id="cd06089">
    <property type="entry name" value="KOW_RPL26"/>
    <property type="match status" value="1"/>
</dbReference>
<dbReference type="InterPro" id="IPR008991">
    <property type="entry name" value="Translation_prot_SH3-like_sf"/>
</dbReference>
<comment type="similarity">
    <text evidence="1">Belongs to the universal ribosomal protein uL24 family.</text>
</comment>
<name>A0A382JAQ1_9ZZZZ</name>
<dbReference type="SUPFAM" id="SSF50104">
    <property type="entry name" value="Translation proteins SH3-like domain"/>
    <property type="match status" value="1"/>
</dbReference>
<gene>
    <name evidence="5" type="ORF">METZ01_LOCUS261037</name>
</gene>
<dbReference type="InterPro" id="IPR005824">
    <property type="entry name" value="KOW"/>
</dbReference>
<dbReference type="Pfam" id="PF00467">
    <property type="entry name" value="KOW"/>
    <property type="match status" value="1"/>
</dbReference>
<dbReference type="GO" id="GO:0003723">
    <property type="term" value="F:RNA binding"/>
    <property type="evidence" value="ECO:0007669"/>
    <property type="project" value="InterPro"/>
</dbReference>
<dbReference type="Pfam" id="PF17136">
    <property type="entry name" value="ribosomal_L24"/>
    <property type="match status" value="1"/>
</dbReference>
<protein>
    <recommendedName>
        <fullName evidence="4">KOW domain-containing protein</fullName>
    </recommendedName>
</protein>
<dbReference type="SMART" id="SM00739">
    <property type="entry name" value="KOW"/>
    <property type="match status" value="1"/>
</dbReference>
<keyword evidence="2" id="KW-0689">Ribosomal protein</keyword>
<dbReference type="GO" id="GO:0005840">
    <property type="term" value="C:ribosome"/>
    <property type="evidence" value="ECO:0007669"/>
    <property type="project" value="UniProtKB-KW"/>
</dbReference>
<dbReference type="InterPro" id="IPR041988">
    <property type="entry name" value="Ribosomal_uL24_KOW"/>
</dbReference>
<evidence type="ECO:0000256" key="2">
    <source>
        <dbReference type="ARBA" id="ARBA00022980"/>
    </source>
</evidence>
<evidence type="ECO:0000256" key="3">
    <source>
        <dbReference type="ARBA" id="ARBA00023274"/>
    </source>
</evidence>
<dbReference type="GO" id="GO:1990904">
    <property type="term" value="C:ribonucleoprotein complex"/>
    <property type="evidence" value="ECO:0007669"/>
    <property type="project" value="UniProtKB-KW"/>
</dbReference>
<dbReference type="InterPro" id="IPR003256">
    <property type="entry name" value="Ribosomal_uL24"/>
</dbReference>
<evidence type="ECO:0000259" key="4">
    <source>
        <dbReference type="SMART" id="SM00739"/>
    </source>
</evidence>
<dbReference type="EMBL" id="UINC01072499">
    <property type="protein sequence ID" value="SVC08183.1"/>
    <property type="molecule type" value="Genomic_DNA"/>
</dbReference>
<dbReference type="NCBIfam" id="TIGR01079">
    <property type="entry name" value="rplX_bact"/>
    <property type="match status" value="1"/>
</dbReference>
<accession>A0A382JAQ1</accession>
<evidence type="ECO:0000313" key="5">
    <source>
        <dbReference type="EMBL" id="SVC08183.1"/>
    </source>
</evidence>
<proteinExistence type="inferred from homology"/>
<organism evidence="5">
    <name type="scientific">marine metagenome</name>
    <dbReference type="NCBI Taxonomy" id="408172"/>
    <lineage>
        <taxon>unclassified sequences</taxon>
        <taxon>metagenomes</taxon>
        <taxon>ecological metagenomes</taxon>
    </lineage>
</organism>
<dbReference type="InterPro" id="IPR014722">
    <property type="entry name" value="Rib_uL2_dom2"/>
</dbReference>
<sequence length="82" mass="9264">MIKKGKQVQILCGKDKGKKGEVIEILRNENKVKVKGINLIKKHEKTTKEKKGGIISKENFIHISNLKSLDINNKKDKAIGKK</sequence>
<evidence type="ECO:0000256" key="1">
    <source>
        <dbReference type="ARBA" id="ARBA00010618"/>
    </source>
</evidence>
<keyword evidence="3" id="KW-0687">Ribonucleoprotein</keyword>
<dbReference type="InterPro" id="IPR057264">
    <property type="entry name" value="Ribosomal_uL24_C"/>
</dbReference>
<dbReference type="AlphaFoldDB" id="A0A382JAQ1"/>
<reference evidence="5" key="1">
    <citation type="submission" date="2018-05" db="EMBL/GenBank/DDBJ databases">
        <authorList>
            <person name="Lanie J.A."/>
            <person name="Ng W.-L."/>
            <person name="Kazmierczak K.M."/>
            <person name="Andrzejewski T.M."/>
            <person name="Davidsen T.M."/>
            <person name="Wayne K.J."/>
            <person name="Tettelin H."/>
            <person name="Glass J.I."/>
            <person name="Rusch D."/>
            <person name="Podicherti R."/>
            <person name="Tsui H.-C.T."/>
            <person name="Winkler M.E."/>
        </authorList>
    </citation>
    <scope>NUCLEOTIDE SEQUENCE</scope>
</reference>
<dbReference type="PANTHER" id="PTHR12903">
    <property type="entry name" value="MITOCHONDRIAL RIBOSOMAL PROTEIN L24"/>
    <property type="match status" value="1"/>
</dbReference>